<dbReference type="CDD" id="cd12263">
    <property type="entry name" value="RRM_ABT1_like"/>
    <property type="match status" value="1"/>
</dbReference>
<proteinExistence type="inferred from homology"/>
<dbReference type="GO" id="GO:0005730">
    <property type="term" value="C:nucleolus"/>
    <property type="evidence" value="ECO:0007669"/>
    <property type="project" value="UniProtKB-SubCell"/>
</dbReference>
<feature type="compositionally biased region" description="Low complexity" evidence="5">
    <location>
        <begin position="169"/>
        <end position="178"/>
    </location>
</feature>
<dbReference type="SUPFAM" id="SSF54928">
    <property type="entry name" value="RNA-binding domain, RBD"/>
    <property type="match status" value="1"/>
</dbReference>
<dbReference type="PANTHER" id="PTHR12311">
    <property type="entry name" value="ACTIVATOR OF BASAL TRANSCRIPTION 1"/>
    <property type="match status" value="1"/>
</dbReference>
<comment type="similarity">
    <text evidence="2">Belongs to the ESF2/ABP1 family.</text>
</comment>
<dbReference type="GO" id="GO:0034462">
    <property type="term" value="P:small-subunit processome assembly"/>
    <property type="evidence" value="ECO:0007669"/>
    <property type="project" value="TreeGrafter"/>
</dbReference>
<dbReference type="EMBL" id="JAQMWT010000093">
    <property type="protein sequence ID" value="KAJ8610813.1"/>
    <property type="molecule type" value="Genomic_DNA"/>
</dbReference>
<dbReference type="Gene3D" id="3.30.70.330">
    <property type="match status" value="1"/>
</dbReference>
<evidence type="ECO:0000256" key="3">
    <source>
        <dbReference type="ARBA" id="ARBA00022884"/>
    </source>
</evidence>
<sequence>MKPEKVRHLLSQFGEVTRVYLEEEDGAVAKRRRKEGKSRKKMYVEGWIEFGDKKVAKNVAASLNNTPIGKVKTKEFYAQDLWNLKYLKGFKWDHLTEKIAYERRVRGLQLREQMANAHRMSADYLKNVDQRKAIAAMESRKHARGQLDAQSEPTLPTKKRKERTFVQRKTATAAAKPATSDDALLRAL</sequence>
<dbReference type="InterPro" id="IPR012677">
    <property type="entry name" value="Nucleotide-bd_a/b_plait_sf"/>
</dbReference>
<dbReference type="GO" id="GO:0003723">
    <property type="term" value="F:RNA binding"/>
    <property type="evidence" value="ECO:0007669"/>
    <property type="project" value="UniProtKB-KW"/>
</dbReference>
<evidence type="ECO:0000313" key="6">
    <source>
        <dbReference type="EMBL" id="KAJ8610813.1"/>
    </source>
</evidence>
<evidence type="ECO:0000256" key="5">
    <source>
        <dbReference type="SAM" id="MobiDB-lite"/>
    </source>
</evidence>
<organism evidence="6 7">
    <name type="scientific">Chrysophaeum taylorii</name>
    <dbReference type="NCBI Taxonomy" id="2483200"/>
    <lineage>
        <taxon>Eukaryota</taxon>
        <taxon>Sar</taxon>
        <taxon>Stramenopiles</taxon>
        <taxon>Ochrophyta</taxon>
        <taxon>Pelagophyceae</taxon>
        <taxon>Pelagomonadales</taxon>
        <taxon>Pelagomonadaceae</taxon>
        <taxon>Chrysophaeum</taxon>
    </lineage>
</organism>
<keyword evidence="3" id="KW-0694">RNA-binding</keyword>
<evidence type="ECO:0000256" key="1">
    <source>
        <dbReference type="ARBA" id="ARBA00004604"/>
    </source>
</evidence>
<evidence type="ECO:0008006" key="8">
    <source>
        <dbReference type="Google" id="ProtNLM"/>
    </source>
</evidence>
<dbReference type="GO" id="GO:0000472">
    <property type="term" value="P:endonucleolytic cleavage to generate mature 5'-end of SSU-rRNA from (SSU-rRNA, 5.8S rRNA, LSU-rRNA)"/>
    <property type="evidence" value="ECO:0007669"/>
    <property type="project" value="TreeGrafter"/>
</dbReference>
<evidence type="ECO:0000313" key="7">
    <source>
        <dbReference type="Proteomes" id="UP001230188"/>
    </source>
</evidence>
<dbReference type="GO" id="GO:0000480">
    <property type="term" value="P:endonucleolytic cleavage in 5'-ETS of tricistronic rRNA transcript (SSU-rRNA, 5.8S rRNA, LSU-rRNA)"/>
    <property type="evidence" value="ECO:0007669"/>
    <property type="project" value="TreeGrafter"/>
</dbReference>
<protein>
    <recommendedName>
        <fullName evidence="8">RRM domain-containing protein</fullName>
    </recommendedName>
</protein>
<keyword evidence="7" id="KW-1185">Reference proteome</keyword>
<name>A0AAD7UMY9_9STRA</name>
<dbReference type="InterPro" id="IPR039119">
    <property type="entry name" value="ABT1/Esf2"/>
</dbReference>
<keyword evidence="4" id="KW-0539">Nucleus</keyword>
<dbReference type="AlphaFoldDB" id="A0AAD7UMY9"/>
<reference evidence="6" key="1">
    <citation type="submission" date="2023-01" db="EMBL/GenBank/DDBJ databases">
        <title>Metagenome sequencing of chrysophaentin producing Chrysophaeum taylorii.</title>
        <authorList>
            <person name="Davison J."/>
            <person name="Bewley C."/>
        </authorList>
    </citation>
    <scope>NUCLEOTIDE SEQUENCE</scope>
    <source>
        <strain evidence="6">NIES-1699</strain>
    </source>
</reference>
<comment type="subcellular location">
    <subcellularLocation>
        <location evidence="1">Nucleus</location>
        <location evidence="1">Nucleolus</location>
    </subcellularLocation>
</comment>
<dbReference type="InterPro" id="IPR034353">
    <property type="entry name" value="ABT1/ESF2_RRM"/>
</dbReference>
<dbReference type="GO" id="GO:0000447">
    <property type="term" value="P:endonucleolytic cleavage in ITS1 to separate SSU-rRNA from 5.8S rRNA and LSU-rRNA from tricistronic rRNA transcript (SSU-rRNA, 5.8S rRNA, LSU-rRNA)"/>
    <property type="evidence" value="ECO:0007669"/>
    <property type="project" value="TreeGrafter"/>
</dbReference>
<gene>
    <name evidence="6" type="ORF">CTAYLR_006441</name>
</gene>
<evidence type="ECO:0000256" key="2">
    <source>
        <dbReference type="ARBA" id="ARBA00005819"/>
    </source>
</evidence>
<evidence type="ECO:0000256" key="4">
    <source>
        <dbReference type="ARBA" id="ARBA00023242"/>
    </source>
</evidence>
<dbReference type="InterPro" id="IPR035979">
    <property type="entry name" value="RBD_domain_sf"/>
</dbReference>
<feature type="region of interest" description="Disordered" evidence="5">
    <location>
        <begin position="139"/>
        <end position="188"/>
    </location>
</feature>
<dbReference type="Proteomes" id="UP001230188">
    <property type="component" value="Unassembled WGS sequence"/>
</dbReference>
<comment type="caution">
    <text evidence="6">The sequence shown here is derived from an EMBL/GenBank/DDBJ whole genome shotgun (WGS) entry which is preliminary data.</text>
</comment>
<dbReference type="PANTHER" id="PTHR12311:SF7">
    <property type="entry name" value="ACTIVATOR OF BASAL TRANSCRIPTION 1"/>
    <property type="match status" value="1"/>
</dbReference>
<accession>A0AAD7UMY9</accession>